<accession>A0A382QBY0</accession>
<feature type="non-terminal residue" evidence="7">
    <location>
        <position position="296"/>
    </location>
</feature>
<feature type="domain" description="MucB/RseB N-terminal" evidence="5">
    <location>
        <begin position="29"/>
        <end position="202"/>
    </location>
</feature>
<protein>
    <recommendedName>
        <fullName evidence="8">MucB/RseB N-terminal domain-containing protein</fullName>
    </recommendedName>
</protein>
<dbReference type="Pfam" id="PF03888">
    <property type="entry name" value="MucB_RseB"/>
    <property type="match status" value="1"/>
</dbReference>
<reference evidence="7" key="1">
    <citation type="submission" date="2018-05" db="EMBL/GenBank/DDBJ databases">
        <authorList>
            <person name="Lanie J.A."/>
            <person name="Ng W.-L."/>
            <person name="Kazmierczak K.M."/>
            <person name="Andrzejewski T.M."/>
            <person name="Davidsen T.M."/>
            <person name="Wayne K.J."/>
            <person name="Tettelin H."/>
            <person name="Glass J.I."/>
            <person name="Rusch D."/>
            <person name="Podicherti R."/>
            <person name="Tsui H.-C.T."/>
            <person name="Winkler M.E."/>
        </authorList>
    </citation>
    <scope>NUCLEOTIDE SEQUENCE</scope>
</reference>
<evidence type="ECO:0000256" key="1">
    <source>
        <dbReference type="ARBA" id="ARBA00004418"/>
    </source>
</evidence>
<dbReference type="InterPro" id="IPR033436">
    <property type="entry name" value="MucB/RseB_C"/>
</dbReference>
<evidence type="ECO:0000313" key="7">
    <source>
        <dbReference type="EMBL" id="SVC82946.1"/>
    </source>
</evidence>
<evidence type="ECO:0008006" key="8">
    <source>
        <dbReference type="Google" id="ProtNLM"/>
    </source>
</evidence>
<dbReference type="Pfam" id="PF17188">
    <property type="entry name" value="MucB_RseB_C"/>
    <property type="match status" value="1"/>
</dbReference>
<dbReference type="PANTHER" id="PTHR38782:SF1">
    <property type="entry name" value="SIGMA-E FACTOR REGULATORY PROTEIN RSEB"/>
    <property type="match status" value="1"/>
</dbReference>
<organism evidence="7">
    <name type="scientific">marine metagenome</name>
    <dbReference type="NCBI Taxonomy" id="408172"/>
    <lineage>
        <taxon>unclassified sequences</taxon>
        <taxon>metagenomes</taxon>
        <taxon>ecological metagenomes</taxon>
    </lineage>
</organism>
<evidence type="ECO:0000256" key="2">
    <source>
        <dbReference type="ARBA" id="ARBA00008150"/>
    </source>
</evidence>
<name>A0A382QBY0_9ZZZZ</name>
<evidence type="ECO:0000259" key="6">
    <source>
        <dbReference type="Pfam" id="PF17188"/>
    </source>
</evidence>
<dbReference type="InterPro" id="IPR033434">
    <property type="entry name" value="MucB/RseB_N"/>
</dbReference>
<dbReference type="GO" id="GO:0045152">
    <property type="term" value="F:antisigma factor binding"/>
    <property type="evidence" value="ECO:0007669"/>
    <property type="project" value="TreeGrafter"/>
</dbReference>
<dbReference type="GO" id="GO:0030288">
    <property type="term" value="C:outer membrane-bounded periplasmic space"/>
    <property type="evidence" value="ECO:0007669"/>
    <property type="project" value="TreeGrafter"/>
</dbReference>
<evidence type="ECO:0000256" key="3">
    <source>
        <dbReference type="ARBA" id="ARBA00022729"/>
    </source>
</evidence>
<evidence type="ECO:0000256" key="4">
    <source>
        <dbReference type="ARBA" id="ARBA00022764"/>
    </source>
</evidence>
<comment type="similarity">
    <text evidence="2">Belongs to the RseB family.</text>
</comment>
<dbReference type="PANTHER" id="PTHR38782">
    <property type="match status" value="1"/>
</dbReference>
<dbReference type="Gene3D" id="3.30.200.100">
    <property type="entry name" value="MucB/RseB, C-terminal domain"/>
    <property type="match status" value="1"/>
</dbReference>
<keyword evidence="3" id="KW-0732">Signal</keyword>
<dbReference type="CDD" id="cd16327">
    <property type="entry name" value="RseB"/>
    <property type="match status" value="1"/>
</dbReference>
<feature type="domain" description="MucB/RseB C-terminal" evidence="6">
    <location>
        <begin position="223"/>
        <end position="296"/>
    </location>
</feature>
<gene>
    <name evidence="7" type="ORF">METZ01_LOCUS335800</name>
</gene>
<dbReference type="PIRSF" id="PIRSF005427">
    <property type="entry name" value="RseB"/>
    <property type="match status" value="1"/>
</dbReference>
<sequence length="296" mass="33291">MTDQAAKGFVAALLLSASIGSSASSSSGDAVEWLDRMAEALRQENYEGIFTYIRGTTFETVKIVHKSEAGIETERLFNLNGEIRELFRQGDEIRCFHPEGYIEAEHSVQIGPFTPAFPERVIATQNMYRLSMHDEDRIAGRPTVTLLISPKLDDRYGYRMWLDKETGLMLQSHKGERGRIREIFQFTMLEIGNEIDELDLASSITGATVSHPLTFDFNEPREEPRLRVRWVPDGFRQVRISGDRLHFTDGVATFSVFIDGSKNGSLPDMTTRVGGTVVITRRLDQEGPQITVVGDV</sequence>
<comment type="subcellular location">
    <subcellularLocation>
        <location evidence="1">Periplasm</location>
    </subcellularLocation>
</comment>
<dbReference type="EMBL" id="UINC01113378">
    <property type="protein sequence ID" value="SVC82946.1"/>
    <property type="molecule type" value="Genomic_DNA"/>
</dbReference>
<dbReference type="InterPro" id="IPR038484">
    <property type="entry name" value="MucB/RseB_C_sf"/>
</dbReference>
<dbReference type="AlphaFoldDB" id="A0A382QBY0"/>
<dbReference type="GO" id="GO:0032885">
    <property type="term" value="P:regulation of polysaccharide biosynthetic process"/>
    <property type="evidence" value="ECO:0007669"/>
    <property type="project" value="TreeGrafter"/>
</dbReference>
<evidence type="ECO:0000259" key="5">
    <source>
        <dbReference type="Pfam" id="PF03888"/>
    </source>
</evidence>
<keyword evidence="4" id="KW-0574">Periplasm</keyword>
<dbReference type="InterPro" id="IPR005588">
    <property type="entry name" value="MucB_RseB"/>
</dbReference>
<dbReference type="Gene3D" id="2.50.20.10">
    <property type="entry name" value="Lipoprotein localisation LolA/LolB/LppX"/>
    <property type="match status" value="1"/>
</dbReference>
<proteinExistence type="inferred from homology"/>